<feature type="transmembrane region" description="Helical" evidence="5">
    <location>
        <begin position="52"/>
        <end position="74"/>
    </location>
</feature>
<keyword evidence="4 5" id="KW-0472">Membrane</keyword>
<dbReference type="OrthoDB" id="9970435at2759"/>
<dbReference type="InterPro" id="IPR004342">
    <property type="entry name" value="EXS_C"/>
</dbReference>
<dbReference type="EMBL" id="CAKKNE010000001">
    <property type="protein sequence ID" value="CAH0363689.1"/>
    <property type="molecule type" value="Genomic_DNA"/>
</dbReference>
<dbReference type="EMBL" id="HBIW01012793">
    <property type="protein sequence ID" value="CAE0695540.1"/>
    <property type="molecule type" value="Transcribed_RNA"/>
</dbReference>
<protein>
    <recommendedName>
        <fullName evidence="6">EXS domain-containing protein</fullName>
    </recommendedName>
</protein>
<dbReference type="PANTHER" id="PTHR10783">
    <property type="entry name" value="XENOTROPIC AND POLYTROPIC RETROVIRUS RECEPTOR 1-RELATED"/>
    <property type="match status" value="1"/>
</dbReference>
<dbReference type="AlphaFoldDB" id="A0A7S3ZW11"/>
<name>A0A7S3ZW11_9STRA</name>
<keyword evidence="3 5" id="KW-1133">Transmembrane helix</keyword>
<evidence type="ECO:0000313" key="9">
    <source>
        <dbReference type="Proteomes" id="UP000789595"/>
    </source>
</evidence>
<evidence type="ECO:0000313" key="8">
    <source>
        <dbReference type="EMBL" id="CAH0363689.1"/>
    </source>
</evidence>
<reference evidence="8" key="2">
    <citation type="submission" date="2021-11" db="EMBL/GenBank/DDBJ databases">
        <authorList>
            <consortium name="Genoscope - CEA"/>
            <person name="William W."/>
        </authorList>
    </citation>
    <scope>NUCLEOTIDE SEQUENCE</scope>
</reference>
<evidence type="ECO:0000256" key="4">
    <source>
        <dbReference type="ARBA" id="ARBA00023136"/>
    </source>
</evidence>
<keyword evidence="2 5" id="KW-0812">Transmembrane</keyword>
<comment type="subcellular location">
    <subcellularLocation>
        <location evidence="1">Membrane</location>
        <topology evidence="1">Multi-pass membrane protein</topology>
    </subcellularLocation>
</comment>
<dbReference type="Pfam" id="PF03124">
    <property type="entry name" value="EXS"/>
    <property type="match status" value="1"/>
</dbReference>
<dbReference type="GO" id="GO:0005737">
    <property type="term" value="C:cytoplasm"/>
    <property type="evidence" value="ECO:0007669"/>
    <property type="project" value="TreeGrafter"/>
</dbReference>
<keyword evidence="9" id="KW-1185">Reference proteome</keyword>
<organism evidence="7">
    <name type="scientific">Pelagomonas calceolata</name>
    <dbReference type="NCBI Taxonomy" id="35677"/>
    <lineage>
        <taxon>Eukaryota</taxon>
        <taxon>Sar</taxon>
        <taxon>Stramenopiles</taxon>
        <taxon>Ochrophyta</taxon>
        <taxon>Pelagophyceae</taxon>
        <taxon>Pelagomonadales</taxon>
        <taxon>Pelagomonadaceae</taxon>
        <taxon>Pelagomonas</taxon>
    </lineage>
</organism>
<proteinExistence type="predicted"/>
<feature type="domain" description="EXS" evidence="6">
    <location>
        <begin position="248"/>
        <end position="455"/>
    </location>
</feature>
<evidence type="ECO:0000259" key="6">
    <source>
        <dbReference type="PROSITE" id="PS51380"/>
    </source>
</evidence>
<evidence type="ECO:0000256" key="2">
    <source>
        <dbReference type="ARBA" id="ARBA00022692"/>
    </source>
</evidence>
<evidence type="ECO:0000313" key="7">
    <source>
        <dbReference type="EMBL" id="CAE0695540.1"/>
    </source>
</evidence>
<feature type="transmembrane region" description="Helical" evidence="5">
    <location>
        <begin position="95"/>
        <end position="114"/>
    </location>
</feature>
<dbReference type="GO" id="GO:0016020">
    <property type="term" value="C:membrane"/>
    <property type="evidence" value="ECO:0007669"/>
    <property type="project" value="UniProtKB-SubCell"/>
</dbReference>
<dbReference type="PANTHER" id="PTHR10783:SF46">
    <property type="entry name" value="PROTEIN ERD1 HOMOLOG 2"/>
    <property type="match status" value="1"/>
</dbReference>
<feature type="transmembrane region" description="Helical" evidence="5">
    <location>
        <begin position="120"/>
        <end position="141"/>
    </location>
</feature>
<evidence type="ECO:0000256" key="3">
    <source>
        <dbReference type="ARBA" id="ARBA00022989"/>
    </source>
</evidence>
<reference evidence="7" key="1">
    <citation type="submission" date="2021-01" db="EMBL/GenBank/DDBJ databases">
        <authorList>
            <person name="Corre E."/>
            <person name="Pelletier E."/>
            <person name="Niang G."/>
            <person name="Scheremetjew M."/>
            <person name="Finn R."/>
            <person name="Kale V."/>
            <person name="Holt S."/>
            <person name="Cochrane G."/>
            <person name="Meng A."/>
            <person name="Brown T."/>
            <person name="Cohen L."/>
        </authorList>
    </citation>
    <scope>NUCLEOTIDE SEQUENCE</scope>
    <source>
        <strain evidence="7">CCMP1756</strain>
    </source>
</reference>
<feature type="transmembrane region" description="Helical" evidence="5">
    <location>
        <begin position="370"/>
        <end position="395"/>
    </location>
</feature>
<evidence type="ECO:0000256" key="5">
    <source>
        <dbReference type="SAM" id="Phobius"/>
    </source>
</evidence>
<dbReference type="Proteomes" id="UP000789595">
    <property type="component" value="Unassembled WGS sequence"/>
</dbReference>
<evidence type="ECO:0000256" key="1">
    <source>
        <dbReference type="ARBA" id="ARBA00004141"/>
    </source>
</evidence>
<dbReference type="PROSITE" id="PS51380">
    <property type="entry name" value="EXS"/>
    <property type="match status" value="1"/>
</dbReference>
<accession>A0A7S3ZW11</accession>
<gene>
    <name evidence="7" type="ORF">PCAL00307_LOCUS10976</name>
    <name evidence="8" type="ORF">PECAL_1P00100</name>
</gene>
<sequence length="462" mass="51251">MATGTHAARGELALLGALSIAFATLTLREASPHDAFEVISRLFWRSASARPPILLVVILVGWAGVVHCGQVAGLRLSRALGEGVLSPRIILRSALGLLDVILLCRLVPFVAQVVFETEHFGRWCLFFDLVAYAACILLLAAPPSACCGSDEAGYSSERCKAHQRYDHGWLLQTAHGRSSLLRTLIESLCAPFAPVTFWHVIVADYATSMAKALGDVHVTGCVAWYAGISPAYSHLTTDTHGVFWEETRGACVTSELNAWALALPFWCRLFQCLSVLRRTGEPKNFWNAVKYATAFPLVYAGYLDRLAPTDQTRRLVVLTACVQSSATFAWDLCMDWGLFKKRRGGLLCGIFEVDQMREPKSLVFSKRSDMFIYAAYAGLVLFNFSLRFAWALAVFGHVSTRGMGMLSFEIAELARRTVWALFRIEWEYHEKGWPLDTDSDNEETEQLVEMVEKGGARSASED</sequence>